<accession>A0ABZ0PJ49</accession>
<dbReference type="PANTHER" id="PTHR41521:SF4">
    <property type="entry name" value="BLR0684 PROTEIN"/>
    <property type="match status" value="1"/>
</dbReference>
<dbReference type="InterPro" id="IPR011008">
    <property type="entry name" value="Dimeric_a/b-barrel"/>
</dbReference>
<evidence type="ECO:0000259" key="1">
    <source>
        <dbReference type="Pfam" id="PF07045"/>
    </source>
</evidence>
<gene>
    <name evidence="2" type="ORF">R9Z33_01140</name>
</gene>
<evidence type="ECO:0000313" key="2">
    <source>
        <dbReference type="EMBL" id="WPB85492.1"/>
    </source>
</evidence>
<dbReference type="Gene3D" id="3.30.70.100">
    <property type="match status" value="1"/>
</dbReference>
<dbReference type="PANTHER" id="PTHR41521">
    <property type="match status" value="1"/>
</dbReference>
<dbReference type="SUPFAM" id="SSF54909">
    <property type="entry name" value="Dimeric alpha+beta barrel"/>
    <property type="match status" value="1"/>
</dbReference>
<organism evidence="2 3">
    <name type="scientific">Sediminicoccus rosea</name>
    <dbReference type="NCBI Taxonomy" id="1225128"/>
    <lineage>
        <taxon>Bacteria</taxon>
        <taxon>Pseudomonadati</taxon>
        <taxon>Pseudomonadota</taxon>
        <taxon>Alphaproteobacteria</taxon>
        <taxon>Acetobacterales</taxon>
        <taxon>Roseomonadaceae</taxon>
        <taxon>Sediminicoccus</taxon>
    </lineage>
</organism>
<reference evidence="2 3" key="1">
    <citation type="submission" date="2023-11" db="EMBL/GenBank/DDBJ databases">
        <title>Arctic aerobic anoxygenic photoheterotroph Sediminicoccus rosea KRV36 adapts its photosynthesis to long days of polar summer.</title>
        <authorList>
            <person name="Tomasch J."/>
            <person name="Kopejtka K."/>
            <person name="Bily T."/>
            <person name="Gardiner A.T."/>
            <person name="Gardian Z."/>
            <person name="Shivaramu S."/>
            <person name="Koblizek M."/>
            <person name="Engelhardt F."/>
            <person name="Kaftan D."/>
        </authorList>
    </citation>
    <scope>NUCLEOTIDE SEQUENCE [LARGE SCALE GENOMIC DNA]</scope>
    <source>
        <strain evidence="2 3">R-30</strain>
    </source>
</reference>
<sequence>MPSYAIAHLHSVTMGPDIAEYLERIDATLAPFQGRFLIHGARAEAMEGEWTADVIVIEFPDRAAARGWYESPAYQAILPLRLNNATGVAFLVDGVAPGHSAAGLLAALSA</sequence>
<dbReference type="InterPro" id="IPR010753">
    <property type="entry name" value="DUF1330"/>
</dbReference>
<keyword evidence="3" id="KW-1185">Reference proteome</keyword>
<dbReference type="Proteomes" id="UP001305521">
    <property type="component" value="Chromosome"/>
</dbReference>
<dbReference type="Pfam" id="PF07045">
    <property type="entry name" value="DUF1330"/>
    <property type="match status" value="1"/>
</dbReference>
<protein>
    <submittedName>
        <fullName evidence="2">DUF1330 domain-containing protein</fullName>
    </submittedName>
</protein>
<proteinExistence type="predicted"/>
<evidence type="ECO:0000313" key="3">
    <source>
        <dbReference type="Proteomes" id="UP001305521"/>
    </source>
</evidence>
<dbReference type="RefSeq" id="WP_318649463.1">
    <property type="nucleotide sequence ID" value="NZ_CP137852.1"/>
</dbReference>
<feature type="domain" description="DUF1330" evidence="1">
    <location>
        <begin position="3"/>
        <end position="95"/>
    </location>
</feature>
<dbReference type="EMBL" id="CP137852">
    <property type="protein sequence ID" value="WPB85492.1"/>
    <property type="molecule type" value="Genomic_DNA"/>
</dbReference>
<name>A0ABZ0PJ49_9PROT</name>